<evidence type="ECO:0000256" key="1">
    <source>
        <dbReference type="SAM" id="Phobius"/>
    </source>
</evidence>
<evidence type="ECO:0000313" key="3">
    <source>
        <dbReference type="Proteomes" id="UP000198510"/>
    </source>
</evidence>
<keyword evidence="1" id="KW-0812">Transmembrane</keyword>
<sequence>MELTKKDQIQLVLGALPLLLAGPDLIANGNLAVGVASLSLGILNLLAIPMYARFKRHTHTWLNLGNSLVAFLTAYSYYTDDKEGLPYVWVVAGLLYLFAAYKSYSKTQTPS</sequence>
<feature type="transmembrane region" description="Helical" evidence="1">
    <location>
        <begin position="84"/>
        <end position="101"/>
    </location>
</feature>
<proteinExistence type="predicted"/>
<gene>
    <name evidence="2" type="ORF">SAMN05421823_106297</name>
</gene>
<evidence type="ECO:0000313" key="2">
    <source>
        <dbReference type="EMBL" id="SDL55149.1"/>
    </source>
</evidence>
<protein>
    <recommendedName>
        <fullName evidence="4">SPW repeat-containing protein</fullName>
    </recommendedName>
</protein>
<feature type="transmembrane region" description="Helical" evidence="1">
    <location>
        <begin position="60"/>
        <end position="78"/>
    </location>
</feature>
<keyword evidence="3" id="KW-1185">Reference proteome</keyword>
<organism evidence="2 3">
    <name type="scientific">Catalinimonas alkaloidigena</name>
    <dbReference type="NCBI Taxonomy" id="1075417"/>
    <lineage>
        <taxon>Bacteria</taxon>
        <taxon>Pseudomonadati</taxon>
        <taxon>Bacteroidota</taxon>
        <taxon>Cytophagia</taxon>
        <taxon>Cytophagales</taxon>
        <taxon>Catalimonadaceae</taxon>
        <taxon>Catalinimonas</taxon>
    </lineage>
</organism>
<keyword evidence="1" id="KW-0472">Membrane</keyword>
<keyword evidence="1" id="KW-1133">Transmembrane helix</keyword>
<dbReference type="STRING" id="1075417.SAMN05421823_106297"/>
<reference evidence="2 3" key="1">
    <citation type="submission" date="2016-10" db="EMBL/GenBank/DDBJ databases">
        <authorList>
            <person name="de Groot N.N."/>
        </authorList>
    </citation>
    <scope>NUCLEOTIDE SEQUENCE [LARGE SCALE GENOMIC DNA]</scope>
    <source>
        <strain evidence="2 3">DSM 25186</strain>
    </source>
</reference>
<evidence type="ECO:0008006" key="4">
    <source>
        <dbReference type="Google" id="ProtNLM"/>
    </source>
</evidence>
<accession>A0A1G9KZR3</accession>
<name>A0A1G9KZR3_9BACT</name>
<dbReference type="EMBL" id="FNFO01000006">
    <property type="protein sequence ID" value="SDL55149.1"/>
    <property type="molecule type" value="Genomic_DNA"/>
</dbReference>
<dbReference type="RefSeq" id="WP_089684139.1">
    <property type="nucleotide sequence ID" value="NZ_FNFO01000006.1"/>
</dbReference>
<feature type="transmembrane region" description="Helical" evidence="1">
    <location>
        <begin position="31"/>
        <end position="48"/>
    </location>
</feature>
<dbReference type="Proteomes" id="UP000198510">
    <property type="component" value="Unassembled WGS sequence"/>
</dbReference>
<dbReference type="AlphaFoldDB" id="A0A1G9KZR3"/>